<keyword evidence="2 5" id="KW-0732">Signal</keyword>
<dbReference type="AlphaFoldDB" id="A0A2X3XM13"/>
<dbReference type="Proteomes" id="UP000275510">
    <property type="component" value="Chromosome"/>
</dbReference>
<feature type="binding site" description="axial binding residue" evidence="3">
    <location>
        <position position="28"/>
    </location>
    <ligand>
        <name>heme b</name>
        <dbReference type="ChEBI" id="CHEBI:60344"/>
    </ligand>
    <ligandPart>
        <name>Fe</name>
        <dbReference type="ChEBI" id="CHEBI:18248"/>
    </ligandPart>
</feature>
<feature type="signal peptide" evidence="5">
    <location>
        <begin position="1"/>
        <end position="21"/>
    </location>
</feature>
<dbReference type="SUPFAM" id="SSF47175">
    <property type="entry name" value="Cytochromes"/>
    <property type="match status" value="1"/>
</dbReference>
<sequence>MNKFKQTLAVAMFAFSSVALANGVMMEMFQMNKHMGAFNRAQTAEEFQESAKQFLVQAEKAKNTMPASLGGDQELFKGYQAGMQEVIDEVKKAEELAKQDKLEEAKMAVSRLNGLKKKYHSEYK</sequence>
<name>A0A2X3XM13_ACTPL</name>
<dbReference type="GO" id="GO:0009055">
    <property type="term" value="F:electron transfer activity"/>
    <property type="evidence" value="ECO:0007669"/>
    <property type="project" value="InterPro"/>
</dbReference>
<dbReference type="GO" id="GO:0042597">
    <property type="term" value="C:periplasmic space"/>
    <property type="evidence" value="ECO:0007669"/>
    <property type="project" value="InterPro"/>
</dbReference>
<dbReference type="Proteomes" id="UP001077788">
    <property type="component" value="Unassembled WGS sequence"/>
</dbReference>
<dbReference type="Pfam" id="PF07361">
    <property type="entry name" value="Cytochrom_B562"/>
    <property type="match status" value="1"/>
</dbReference>
<dbReference type="RefSeq" id="WP_005601602.1">
    <property type="nucleotide sequence ID" value="NZ_CBDBSV010000098.1"/>
</dbReference>
<feature type="coiled-coil region" evidence="4">
    <location>
        <begin position="44"/>
        <end position="103"/>
    </location>
</feature>
<evidence type="ECO:0000256" key="5">
    <source>
        <dbReference type="SAM" id="SignalP"/>
    </source>
</evidence>
<evidence type="ECO:0000256" key="1">
    <source>
        <dbReference type="ARBA" id="ARBA00005523"/>
    </source>
</evidence>
<keyword evidence="3" id="KW-0479">Metal-binding</keyword>
<dbReference type="EMBL" id="JAPQFC010000001">
    <property type="protein sequence ID" value="MCY6523793.1"/>
    <property type="molecule type" value="Genomic_DNA"/>
</dbReference>
<organism evidence="7 8">
    <name type="scientific">Actinobacillus pleuropneumoniae</name>
    <name type="common">Haemophilus pleuropneumoniae</name>
    <dbReference type="NCBI Taxonomy" id="715"/>
    <lineage>
        <taxon>Bacteria</taxon>
        <taxon>Pseudomonadati</taxon>
        <taxon>Pseudomonadota</taxon>
        <taxon>Gammaproteobacteria</taxon>
        <taxon>Pasteurellales</taxon>
        <taxon>Pasteurellaceae</taxon>
        <taxon>Actinobacillus</taxon>
    </lineage>
</organism>
<protein>
    <submittedName>
        <fullName evidence="6 7">Cytochrome b562</fullName>
    </submittedName>
</protein>
<dbReference type="PIRSF" id="PIRSF000029">
    <property type="entry name" value="Cytochrome_b562"/>
    <property type="match status" value="1"/>
</dbReference>
<dbReference type="OMA" id="RSEMQMM"/>
<dbReference type="EMBL" id="LR134515">
    <property type="protein sequence ID" value="VEJ17135.1"/>
    <property type="molecule type" value="Genomic_DNA"/>
</dbReference>
<accession>A0A2X3XM13</accession>
<dbReference type="GO" id="GO:0022900">
    <property type="term" value="P:electron transport chain"/>
    <property type="evidence" value="ECO:0007669"/>
    <property type="project" value="InterPro"/>
</dbReference>
<dbReference type="InterPro" id="IPR009155">
    <property type="entry name" value="Cyt_b562"/>
</dbReference>
<dbReference type="Gene3D" id="1.20.120.10">
    <property type="entry name" value="Cytochrome c/b562"/>
    <property type="match status" value="1"/>
</dbReference>
<reference evidence="7 8" key="1">
    <citation type="submission" date="2018-12" db="EMBL/GenBank/DDBJ databases">
        <authorList>
            <consortium name="Pathogen Informatics"/>
        </authorList>
    </citation>
    <scope>NUCLEOTIDE SEQUENCE [LARGE SCALE GENOMIC DNA]</scope>
    <source>
        <strain evidence="7 8">NCTC10976</strain>
    </source>
</reference>
<dbReference type="GO" id="GO:0020037">
    <property type="term" value="F:heme binding"/>
    <property type="evidence" value="ECO:0007669"/>
    <property type="project" value="InterPro"/>
</dbReference>
<reference evidence="6" key="3">
    <citation type="submission" date="2022-12" db="EMBL/GenBank/DDBJ databases">
        <authorList>
            <person name="Kardos G."/>
            <person name="Sarkozi R."/>
            <person name="Laczko L."/>
            <person name="Marton S."/>
            <person name="Makrai L."/>
            <person name="Banyai K."/>
            <person name="Fodor L."/>
        </authorList>
    </citation>
    <scope>NUCLEOTIDE SEQUENCE</scope>
    <source>
        <strain evidence="6">84/14</strain>
    </source>
</reference>
<evidence type="ECO:0000313" key="7">
    <source>
        <dbReference type="EMBL" id="VEJ17135.1"/>
    </source>
</evidence>
<evidence type="ECO:0000313" key="6">
    <source>
        <dbReference type="EMBL" id="MCY6523793.1"/>
    </source>
</evidence>
<comment type="similarity">
    <text evidence="1">Belongs to the cytochrome b562 family.</text>
</comment>
<proteinExistence type="inferred from homology"/>
<evidence type="ECO:0000313" key="8">
    <source>
        <dbReference type="Proteomes" id="UP000275510"/>
    </source>
</evidence>
<feature type="chain" id="PRO_5035257147" evidence="5">
    <location>
        <begin position="22"/>
        <end position="124"/>
    </location>
</feature>
<evidence type="ECO:0000256" key="4">
    <source>
        <dbReference type="SAM" id="Coils"/>
    </source>
</evidence>
<dbReference type="GO" id="GO:0005506">
    <property type="term" value="F:iron ion binding"/>
    <property type="evidence" value="ECO:0007669"/>
    <property type="project" value="InterPro"/>
</dbReference>
<gene>
    <name evidence="7" type="primary">cytB562</name>
    <name evidence="7" type="ORF">NCTC10976_01241</name>
    <name evidence="6" type="ORF">OYG11_06005</name>
</gene>
<evidence type="ECO:0000256" key="2">
    <source>
        <dbReference type="ARBA" id="ARBA00022729"/>
    </source>
</evidence>
<evidence type="ECO:0000256" key="3">
    <source>
        <dbReference type="PIRSR" id="PIRSR000029-1"/>
    </source>
</evidence>
<dbReference type="InterPro" id="IPR010980">
    <property type="entry name" value="Cyt_c/b562"/>
</dbReference>
<feature type="binding site" description="axial binding residue" evidence="3">
    <location>
        <position position="120"/>
    </location>
    <ligand>
        <name>heme b</name>
        <dbReference type="ChEBI" id="CHEBI:60344"/>
    </ligand>
    <ligandPart>
        <name>Fe</name>
        <dbReference type="ChEBI" id="CHEBI:18248"/>
    </ligandPart>
</feature>
<comment type="cofactor">
    <cofactor evidence="3">
        <name>heme b</name>
        <dbReference type="ChEBI" id="CHEBI:60344"/>
    </cofactor>
    <text evidence="3">Binds 1 heme b (iron(II)-protoporphyrin IX) group per molecule.</text>
</comment>
<keyword evidence="3" id="KW-0408">Iron</keyword>
<keyword evidence="4" id="KW-0175">Coiled coil</keyword>
<keyword evidence="3" id="KW-0349">Heme</keyword>
<reference evidence="6" key="2">
    <citation type="journal article" date="2021" name="Vet Sci">
        <title>O-Serogroups and Pathovirotypes of Escherichia coli Isolated from Post-Weaning Piglets Showing Diarrhoea and/or Oedema in South Korea.</title>
        <authorList>
            <person name="Byun J.W."/>
            <person name="Moon B.Y."/>
            <person name="Do K.H."/>
            <person name="Lee K."/>
            <person name="Lee H.Y."/>
            <person name="Kim W.I."/>
            <person name="So B."/>
            <person name="Lee W.K."/>
        </authorList>
    </citation>
    <scope>NUCLEOTIDE SEQUENCE</scope>
    <source>
        <strain evidence="6">84/14</strain>
    </source>
</reference>
<dbReference type="OrthoDB" id="5689345at2"/>